<dbReference type="GO" id="GO:0016787">
    <property type="term" value="F:hydrolase activity"/>
    <property type="evidence" value="ECO:0007669"/>
    <property type="project" value="UniProtKB-KW"/>
</dbReference>
<dbReference type="Gene3D" id="3.40.50.1240">
    <property type="entry name" value="Phosphoglycerate mutase-like"/>
    <property type="match status" value="1"/>
</dbReference>
<reference evidence="2" key="1">
    <citation type="submission" date="2020-02" db="EMBL/GenBank/DDBJ databases">
        <authorList>
            <person name="Meier V. D."/>
        </authorList>
    </citation>
    <scope>NUCLEOTIDE SEQUENCE</scope>
    <source>
        <strain evidence="2">AVDCRST_MAG60</strain>
    </source>
</reference>
<dbReference type="AlphaFoldDB" id="A0A6J4P1Z9"/>
<dbReference type="Pfam" id="PF00300">
    <property type="entry name" value="His_Phos_1"/>
    <property type="match status" value="1"/>
</dbReference>
<sequence>MHNHRVTSSDPVPSQRRVVLMRHAKAEAWGQDDHARRLTGQGRADAAAAGRWLSESAFTPDHALLSSAIRTRETWALAAEAAGWDLTPAIEEGLFSASPEAALDLIRESPAHAHAVIVVGHNPTIAYLAQLLDDGSGDTEAGAAMVGGYPPCAMAVFGFDGDWADLDMASASLQAFHPGHS</sequence>
<gene>
    <name evidence="2" type="ORF">AVDCRST_MAG60-2142</name>
</gene>
<dbReference type="PANTHER" id="PTHR20935">
    <property type="entry name" value="PHOSPHOGLYCERATE MUTASE-RELATED"/>
    <property type="match status" value="1"/>
</dbReference>
<evidence type="ECO:0008006" key="3">
    <source>
        <dbReference type="Google" id="ProtNLM"/>
    </source>
</evidence>
<name>A0A6J4P1Z9_9ACTN</name>
<dbReference type="InterPro" id="IPR051021">
    <property type="entry name" value="Mito_Ser/Thr_phosphatase"/>
</dbReference>
<evidence type="ECO:0000313" key="2">
    <source>
        <dbReference type="EMBL" id="CAA9401506.1"/>
    </source>
</evidence>
<proteinExistence type="predicted"/>
<dbReference type="CDD" id="cd07067">
    <property type="entry name" value="HP_PGM_like"/>
    <property type="match status" value="1"/>
</dbReference>
<accession>A0A6J4P1Z9</accession>
<dbReference type="InterPro" id="IPR029033">
    <property type="entry name" value="His_PPase_superfam"/>
</dbReference>
<evidence type="ECO:0000256" key="1">
    <source>
        <dbReference type="ARBA" id="ARBA00022801"/>
    </source>
</evidence>
<dbReference type="InterPro" id="IPR013078">
    <property type="entry name" value="His_Pase_superF_clade-1"/>
</dbReference>
<dbReference type="EMBL" id="CADCUN010000226">
    <property type="protein sequence ID" value="CAA9401506.1"/>
    <property type="molecule type" value="Genomic_DNA"/>
</dbReference>
<keyword evidence="1" id="KW-0378">Hydrolase</keyword>
<protein>
    <recommendedName>
        <fullName evidence="3">Phosphohistidine phosphatase SixA</fullName>
    </recommendedName>
</protein>
<organism evidence="2">
    <name type="scientific">uncultured Nocardioides sp</name>
    <dbReference type="NCBI Taxonomy" id="198441"/>
    <lineage>
        <taxon>Bacteria</taxon>
        <taxon>Bacillati</taxon>
        <taxon>Actinomycetota</taxon>
        <taxon>Actinomycetes</taxon>
        <taxon>Propionibacteriales</taxon>
        <taxon>Nocardioidaceae</taxon>
        <taxon>Nocardioides</taxon>
        <taxon>environmental samples</taxon>
    </lineage>
</organism>
<dbReference type="SUPFAM" id="SSF53254">
    <property type="entry name" value="Phosphoglycerate mutase-like"/>
    <property type="match status" value="1"/>
</dbReference>
<dbReference type="SMART" id="SM00855">
    <property type="entry name" value="PGAM"/>
    <property type="match status" value="1"/>
</dbReference>
<dbReference type="PANTHER" id="PTHR20935:SF1">
    <property type="entry name" value="SLL1549 PROTEIN"/>
    <property type="match status" value="1"/>
</dbReference>